<keyword evidence="1" id="KW-0285">Flavoprotein</keyword>
<name>C8W3K5_DESAS</name>
<proteinExistence type="predicted"/>
<feature type="domain" description="NADPH-dependent FMN reductase-like" evidence="3">
    <location>
        <begin position="1"/>
        <end position="153"/>
    </location>
</feature>
<evidence type="ECO:0000313" key="4">
    <source>
        <dbReference type="EMBL" id="ACV63791.1"/>
    </source>
</evidence>
<dbReference type="SUPFAM" id="SSF52218">
    <property type="entry name" value="Flavoproteins"/>
    <property type="match status" value="1"/>
</dbReference>
<dbReference type="Pfam" id="PF03358">
    <property type="entry name" value="FMN_red"/>
    <property type="match status" value="1"/>
</dbReference>
<dbReference type="EMBL" id="CP001720">
    <property type="protein sequence ID" value="ACV63791.1"/>
    <property type="molecule type" value="Genomic_DNA"/>
</dbReference>
<gene>
    <name evidence="4" type="ordered locus">Dtox_3039</name>
</gene>
<accession>C8W3K5</accession>
<dbReference type="Gene3D" id="3.40.50.360">
    <property type="match status" value="1"/>
</dbReference>
<dbReference type="eggNOG" id="COG0655">
    <property type="taxonomic scope" value="Bacteria"/>
</dbReference>
<dbReference type="HOGENOM" id="CLU_050993_3_0_9"/>
<dbReference type="KEGG" id="dae:Dtox_3039"/>
<reference evidence="4 5" key="1">
    <citation type="journal article" date="2009" name="Stand. Genomic Sci.">
        <title>Complete genome sequence of Desulfotomaculum acetoxidans type strain (5575).</title>
        <authorList>
            <person name="Spring S."/>
            <person name="Lapidus A."/>
            <person name="Schroder M."/>
            <person name="Gleim D."/>
            <person name="Sims D."/>
            <person name="Meincke L."/>
            <person name="Glavina Del Rio T."/>
            <person name="Tice H."/>
            <person name="Copeland A."/>
            <person name="Cheng J.F."/>
            <person name="Lucas S."/>
            <person name="Chen F."/>
            <person name="Nolan M."/>
            <person name="Bruce D."/>
            <person name="Goodwin L."/>
            <person name="Pitluck S."/>
            <person name="Ivanova N."/>
            <person name="Mavromatis K."/>
            <person name="Mikhailova N."/>
            <person name="Pati A."/>
            <person name="Chen A."/>
            <person name="Palaniappan K."/>
            <person name="Land M."/>
            <person name="Hauser L."/>
            <person name="Chang Y.J."/>
            <person name="Jeffries C.D."/>
            <person name="Chain P."/>
            <person name="Saunders E."/>
            <person name="Brettin T."/>
            <person name="Detter J.C."/>
            <person name="Goker M."/>
            <person name="Bristow J."/>
            <person name="Eisen J.A."/>
            <person name="Markowitz V."/>
            <person name="Hugenholtz P."/>
            <person name="Kyrpides N.C."/>
            <person name="Klenk H.P."/>
            <person name="Han C."/>
        </authorList>
    </citation>
    <scope>NUCLEOTIDE SEQUENCE [LARGE SCALE GENOMIC DNA]</scope>
    <source>
        <strain evidence="5">ATCC 49208 / DSM 771 / VKM B-1644</strain>
    </source>
</reference>
<sequence>MLIVAINGSPNPEGNTAGLLKIALSAAQVAGVETAFMQVSEAVKELKNPFCVNCSTVCEGKCFKDTKLAEMYKLLRRADGILLGSPVYFGTVSAQLKAFWDKGRSLRKDKALLNVVGGALSTGASRFGGQETTIKVLMDMMLVQGMTLVGDGHIDSDAGHYGAAAQKPSAQDSDGLKRARILGQRVLEVAQATAALRAHRQN</sequence>
<keyword evidence="2" id="KW-0288">FMN</keyword>
<protein>
    <submittedName>
        <fullName evidence="4">NADPH-dependent FMN reductase</fullName>
    </submittedName>
</protein>
<dbReference type="RefSeq" id="WP_015758483.1">
    <property type="nucleotide sequence ID" value="NC_013216.1"/>
</dbReference>
<dbReference type="STRING" id="485916.Dtox_3039"/>
<evidence type="ECO:0000259" key="3">
    <source>
        <dbReference type="Pfam" id="PF03358"/>
    </source>
</evidence>
<evidence type="ECO:0000313" key="5">
    <source>
        <dbReference type="Proteomes" id="UP000002217"/>
    </source>
</evidence>
<dbReference type="AlphaFoldDB" id="C8W3K5"/>
<dbReference type="InterPro" id="IPR029039">
    <property type="entry name" value="Flavoprotein-like_sf"/>
</dbReference>
<dbReference type="Proteomes" id="UP000002217">
    <property type="component" value="Chromosome"/>
</dbReference>
<dbReference type="InterPro" id="IPR051796">
    <property type="entry name" value="ISF_SsuE-like"/>
</dbReference>
<dbReference type="InterPro" id="IPR005025">
    <property type="entry name" value="FMN_Rdtase-like_dom"/>
</dbReference>
<dbReference type="OrthoDB" id="6398207at2"/>
<evidence type="ECO:0000256" key="1">
    <source>
        <dbReference type="ARBA" id="ARBA00022630"/>
    </source>
</evidence>
<evidence type="ECO:0000256" key="2">
    <source>
        <dbReference type="ARBA" id="ARBA00022643"/>
    </source>
</evidence>
<organism evidence="4 5">
    <name type="scientific">Desulfofarcimen acetoxidans (strain ATCC 49208 / DSM 771 / KCTC 5769 / VKM B-1644 / 5575)</name>
    <name type="common">Desulfotomaculum acetoxidans</name>
    <dbReference type="NCBI Taxonomy" id="485916"/>
    <lineage>
        <taxon>Bacteria</taxon>
        <taxon>Bacillati</taxon>
        <taxon>Bacillota</taxon>
        <taxon>Clostridia</taxon>
        <taxon>Eubacteriales</taxon>
        <taxon>Peptococcaceae</taxon>
        <taxon>Desulfofarcimen</taxon>
    </lineage>
</organism>
<dbReference type="PANTHER" id="PTHR43278">
    <property type="entry name" value="NAD(P)H-DEPENDENT FMN-CONTAINING OXIDOREDUCTASE YWQN-RELATED"/>
    <property type="match status" value="1"/>
</dbReference>
<dbReference type="PANTHER" id="PTHR43278:SF1">
    <property type="entry name" value="IRON-SULFUR FLAVOPROTEIN MJ1083"/>
    <property type="match status" value="1"/>
</dbReference>
<keyword evidence="5" id="KW-1185">Reference proteome</keyword>
<dbReference type="GO" id="GO:0016491">
    <property type="term" value="F:oxidoreductase activity"/>
    <property type="evidence" value="ECO:0007669"/>
    <property type="project" value="InterPro"/>
</dbReference>